<accession>A0AC61QX53</accession>
<dbReference type="EMBL" id="SRZB01000028">
    <property type="protein sequence ID" value="TGX97627.1"/>
    <property type="molecule type" value="Genomic_DNA"/>
</dbReference>
<keyword evidence="2" id="KW-1185">Reference proteome</keyword>
<protein>
    <submittedName>
        <fullName evidence="1">Uncharacterized protein</fullName>
    </submittedName>
</protein>
<sequence>MKKTKRILAIIGIIILAGMYLSTLVFALMKHENASDMLMASIACTIIVPVFLYGYVLMYRVLNRNKIQPPEE</sequence>
<dbReference type="Proteomes" id="UP000307720">
    <property type="component" value="Unassembled WGS sequence"/>
</dbReference>
<comment type="caution">
    <text evidence="1">The sequence shown here is derived from an EMBL/GenBank/DDBJ whole genome shotgun (WGS) entry which is preliminary data.</text>
</comment>
<reference evidence="1" key="1">
    <citation type="submission" date="2019-04" db="EMBL/GenBank/DDBJ databases">
        <title>Microbes associate with the intestines of laboratory mice.</title>
        <authorList>
            <person name="Navarre W."/>
            <person name="Wong E."/>
            <person name="Huang K."/>
            <person name="Tropini C."/>
            <person name="Ng K."/>
            <person name="Yu B."/>
        </authorList>
    </citation>
    <scope>NUCLEOTIDE SEQUENCE</scope>
    <source>
        <strain evidence="1">NM72_1-8</strain>
    </source>
</reference>
<name>A0AC61QX53_9FIRM</name>
<proteinExistence type="predicted"/>
<evidence type="ECO:0000313" key="2">
    <source>
        <dbReference type="Proteomes" id="UP000307720"/>
    </source>
</evidence>
<gene>
    <name evidence="1" type="ORF">E5357_11810</name>
</gene>
<organism evidence="1 2">
    <name type="scientific">Hominisplanchenecus murintestinalis</name>
    <dbReference type="NCBI Taxonomy" id="2941517"/>
    <lineage>
        <taxon>Bacteria</taxon>
        <taxon>Bacillati</taxon>
        <taxon>Bacillota</taxon>
        <taxon>Clostridia</taxon>
        <taxon>Lachnospirales</taxon>
        <taxon>Lachnospiraceae</taxon>
        <taxon>Hominisplanchenecus</taxon>
    </lineage>
</organism>
<evidence type="ECO:0000313" key="1">
    <source>
        <dbReference type="EMBL" id="TGX97627.1"/>
    </source>
</evidence>